<proteinExistence type="predicted"/>
<feature type="compositionally biased region" description="Basic and acidic residues" evidence="1">
    <location>
        <begin position="382"/>
        <end position="392"/>
    </location>
</feature>
<feature type="region of interest" description="Disordered" evidence="1">
    <location>
        <begin position="440"/>
        <end position="484"/>
    </location>
</feature>
<dbReference type="GeneID" id="36406281"/>
<name>A0A0P1AJD0_PLAHL</name>
<feature type="compositionally biased region" description="Polar residues" evidence="1">
    <location>
        <begin position="324"/>
        <end position="333"/>
    </location>
</feature>
<feature type="compositionally biased region" description="Low complexity" evidence="1">
    <location>
        <begin position="99"/>
        <end position="113"/>
    </location>
</feature>
<sequence length="484" mass="53441">MRLAFLLFAAFAATLTLSLTTSNANDITTKEALNTNTTTIKQDDKILSSRKNEGVEEERVLGLETIKTFFNTKVMSLINRLRAWFGRTFRFKKRDTGTSFNSLPTSSSSPKISVADVKVSNKKSQVQDGSKLLSKDVSTKWVGKSTRGDNVDTSPQHAQKLPSTSIESTSGVNNVHTPQIKMRESQVESKVPQSLPMKKTDAQGEIKPHITVKNRLPSFDTIKAQLNDLKEQTPPLSAPMRMERVDSNVKMKAPPVPPSNVPLKMKAPPVPPSNVPLKMKAPQVPPSNVPLKMNADQQVHNIQTPPHEVLPSVSKIDPQVETRFPQSPGQSLKSSKDSKHDIPPTYYSSSPVEKPKETTHKVNGDVVSTDSLPQAPPQNSDSKIKHSAEDSTKNVGKQKWGTSIKKFFQFLKKLAEQPSKAKADLSTNSQHKAEYLNVQKQSVTNEADPVKQQKVVEATDELNKLGSKTSKKSSSWSIRAPWSQ</sequence>
<feature type="region of interest" description="Disordered" evidence="1">
    <location>
        <begin position="320"/>
        <end position="397"/>
    </location>
</feature>
<feature type="compositionally biased region" description="Basic and acidic residues" evidence="1">
    <location>
        <begin position="353"/>
        <end position="363"/>
    </location>
</feature>
<feature type="compositionally biased region" description="Polar residues" evidence="1">
    <location>
        <begin position="366"/>
        <end position="381"/>
    </location>
</feature>
<evidence type="ECO:0000313" key="4">
    <source>
        <dbReference type="Proteomes" id="UP000054928"/>
    </source>
</evidence>
<dbReference type="RefSeq" id="XP_024577426.1">
    <property type="nucleotide sequence ID" value="XM_024726784.1"/>
</dbReference>
<evidence type="ECO:0000256" key="1">
    <source>
        <dbReference type="SAM" id="MobiDB-lite"/>
    </source>
</evidence>
<evidence type="ECO:0000313" key="3">
    <source>
        <dbReference type="EMBL" id="CEG41057.1"/>
    </source>
</evidence>
<reference evidence="4" key="1">
    <citation type="submission" date="2014-09" db="EMBL/GenBank/DDBJ databases">
        <authorList>
            <person name="Sharma Rahul"/>
            <person name="Thines Marco"/>
        </authorList>
    </citation>
    <scope>NUCLEOTIDE SEQUENCE [LARGE SCALE GENOMIC DNA]</scope>
</reference>
<evidence type="ECO:0000256" key="2">
    <source>
        <dbReference type="SAM" id="SignalP"/>
    </source>
</evidence>
<protein>
    <submittedName>
        <fullName evidence="3">RxLR-like protein</fullName>
    </submittedName>
</protein>
<feature type="region of interest" description="Disordered" evidence="1">
    <location>
        <begin position="97"/>
        <end position="173"/>
    </location>
</feature>
<feature type="signal peptide" evidence="2">
    <location>
        <begin position="1"/>
        <end position="24"/>
    </location>
</feature>
<keyword evidence="4" id="KW-1185">Reference proteome</keyword>
<dbReference type="EMBL" id="CCYD01000524">
    <property type="protein sequence ID" value="CEG41057.1"/>
    <property type="molecule type" value="Genomic_DNA"/>
</dbReference>
<dbReference type="Proteomes" id="UP000054928">
    <property type="component" value="Unassembled WGS sequence"/>
</dbReference>
<organism evidence="3 4">
    <name type="scientific">Plasmopara halstedii</name>
    <name type="common">Downy mildew of sunflower</name>
    <dbReference type="NCBI Taxonomy" id="4781"/>
    <lineage>
        <taxon>Eukaryota</taxon>
        <taxon>Sar</taxon>
        <taxon>Stramenopiles</taxon>
        <taxon>Oomycota</taxon>
        <taxon>Peronosporomycetes</taxon>
        <taxon>Peronosporales</taxon>
        <taxon>Peronosporaceae</taxon>
        <taxon>Plasmopara</taxon>
    </lineage>
</organism>
<feature type="region of interest" description="Disordered" evidence="1">
    <location>
        <begin position="183"/>
        <end position="202"/>
    </location>
</feature>
<keyword evidence="2" id="KW-0732">Signal</keyword>
<accession>A0A0P1AJD0</accession>
<feature type="compositionally biased region" description="Polar residues" evidence="1">
    <location>
        <begin position="151"/>
        <end position="173"/>
    </location>
</feature>
<feature type="chain" id="PRO_5006058711" evidence="2">
    <location>
        <begin position="25"/>
        <end position="484"/>
    </location>
</feature>
<dbReference type="AlphaFoldDB" id="A0A0P1AJD0"/>